<comment type="caution">
    <text evidence="1">The sequence shown here is derived from an EMBL/GenBank/DDBJ whole genome shotgun (WGS) entry which is preliminary data.</text>
</comment>
<sequence length="177" mass="20154">MLILSFLYAGCSNVEKSKKEVNLKLEDSIAKLQLRQENSIKDAMTGLDSVKALIRNQYSIDTTGYTFILEGDFSAEGNEGKAFYKENKIDKIEITFYGETGKSYYVYKFMNKMVNVSQQRFNYRTNFTEVKSGNDIIKAEQHNFTTDLNGKLSKGGHPDADLATFHELKKVVPFDLN</sequence>
<proteinExistence type="predicted"/>
<evidence type="ECO:0008006" key="3">
    <source>
        <dbReference type="Google" id="ProtNLM"/>
    </source>
</evidence>
<organism evidence="1 2">
    <name type="scientific">Pedobacter helvus</name>
    <dbReference type="NCBI Taxonomy" id="2563444"/>
    <lineage>
        <taxon>Bacteria</taxon>
        <taxon>Pseudomonadati</taxon>
        <taxon>Bacteroidota</taxon>
        <taxon>Sphingobacteriia</taxon>
        <taxon>Sphingobacteriales</taxon>
        <taxon>Sphingobacteriaceae</taxon>
        <taxon>Pedobacter</taxon>
    </lineage>
</organism>
<evidence type="ECO:0000313" key="1">
    <source>
        <dbReference type="EMBL" id="MFN0291874.1"/>
    </source>
</evidence>
<evidence type="ECO:0000313" key="2">
    <source>
        <dbReference type="Proteomes" id="UP001517367"/>
    </source>
</evidence>
<name>A0ABW9JHJ3_9SPHI</name>
<keyword evidence="2" id="KW-1185">Reference proteome</keyword>
<accession>A0ABW9JHJ3</accession>
<dbReference type="EMBL" id="SRMP02000015">
    <property type="protein sequence ID" value="MFN0291874.1"/>
    <property type="molecule type" value="Genomic_DNA"/>
</dbReference>
<dbReference type="Proteomes" id="UP001517367">
    <property type="component" value="Unassembled WGS sequence"/>
</dbReference>
<gene>
    <name evidence="1" type="ORF">E5L68_010750</name>
</gene>
<reference evidence="1 2" key="1">
    <citation type="submission" date="2024-12" db="EMBL/GenBank/DDBJ databases">
        <authorList>
            <person name="Hu S."/>
        </authorList>
    </citation>
    <scope>NUCLEOTIDE SEQUENCE [LARGE SCALE GENOMIC DNA]</scope>
    <source>
        <strain evidence="1 2">P-25</strain>
    </source>
</reference>
<protein>
    <recommendedName>
        <fullName evidence="3">Lipoprotein</fullName>
    </recommendedName>
</protein>